<reference evidence="4" key="1">
    <citation type="submission" date="2020-05" db="EMBL/GenBank/DDBJ databases">
        <authorList>
            <person name="Chiriac C."/>
            <person name="Salcher M."/>
            <person name="Ghai R."/>
            <person name="Kavagutti S V."/>
        </authorList>
    </citation>
    <scope>NUCLEOTIDE SEQUENCE</scope>
</reference>
<evidence type="ECO:0000313" key="3">
    <source>
        <dbReference type="EMBL" id="CAB4748063.1"/>
    </source>
</evidence>
<feature type="domain" description="Creatinase N-terminal" evidence="2">
    <location>
        <begin position="20"/>
        <end position="152"/>
    </location>
</feature>
<dbReference type="AlphaFoldDB" id="A0A6J7A2X9"/>
<dbReference type="SUPFAM" id="SSF53092">
    <property type="entry name" value="Creatinase/prolidase N-terminal domain"/>
    <property type="match status" value="1"/>
</dbReference>
<evidence type="ECO:0000313" key="5">
    <source>
        <dbReference type="EMBL" id="CAB4942660.1"/>
    </source>
</evidence>
<dbReference type="EMBL" id="CAFABA010000036">
    <property type="protein sequence ID" value="CAB4827226.1"/>
    <property type="molecule type" value="Genomic_DNA"/>
</dbReference>
<sequence length="396" mass="43244">MRELLNRFVNVDHARMHAERRARLRSAMVAQGVDALVLVGPSNVEYAGVRQPCADAMRMHHEPVVVILGAHDPVHVCTRFAEGVSGADEIAPPLAIETPSGVRALAARVRELVGNGTRVGVDEYTSAMLNAFASSLPGIELVDASMVTGAARITKTADEIECLREAQRINEAAMYDVERALVPGVRQNELTAIFLRRIFELGATANIIDPIWSITPRSIAEATHTANADVGFPLASDDRFLREGDLILSDTGMTFNGYHSDFGKTWICSLDPRPSAALRDCFRQWQAIYAEVTSVLRPGVSCGDIVRAAQRVEQKYGLSHFYLGHGIGADSSEMPFIGSDLGLAFDDTIEVTAGMTFVLEPVVWRDGVGGYRSEELVVVTEDGFERLSRYGYSPFD</sequence>
<gene>
    <name evidence="3" type="ORF">UFOPK2754_01637</name>
    <name evidence="4" type="ORF">UFOPK3139_01110</name>
    <name evidence="5" type="ORF">UFOPK3543_03335</name>
    <name evidence="6" type="ORF">UFOPK3967_00992</name>
</gene>
<protein>
    <submittedName>
        <fullName evidence="4">Unannotated protein</fullName>
    </submittedName>
</protein>
<dbReference type="EMBL" id="CAEZYR010000056">
    <property type="protein sequence ID" value="CAB4748063.1"/>
    <property type="molecule type" value="Genomic_DNA"/>
</dbReference>
<feature type="domain" description="Peptidase M24" evidence="1">
    <location>
        <begin position="161"/>
        <end position="381"/>
    </location>
</feature>
<name>A0A6J7A2X9_9ZZZZ</name>
<dbReference type="InterPro" id="IPR029149">
    <property type="entry name" value="Creatin/AminoP/Spt16_N"/>
</dbReference>
<dbReference type="PANTHER" id="PTHR46112:SF2">
    <property type="entry name" value="XAA-PRO AMINOPEPTIDASE P-RELATED"/>
    <property type="match status" value="1"/>
</dbReference>
<dbReference type="Pfam" id="PF01321">
    <property type="entry name" value="Creatinase_N"/>
    <property type="match status" value="1"/>
</dbReference>
<dbReference type="InterPro" id="IPR001714">
    <property type="entry name" value="Pept_M24_MAP"/>
</dbReference>
<dbReference type="InterPro" id="IPR050659">
    <property type="entry name" value="Peptidase_M24B"/>
</dbReference>
<dbReference type="EMBL" id="CAFBMH010000252">
    <property type="protein sequence ID" value="CAB4942660.1"/>
    <property type="molecule type" value="Genomic_DNA"/>
</dbReference>
<accession>A0A6J7A2X9</accession>
<dbReference type="InterPro" id="IPR036005">
    <property type="entry name" value="Creatinase/aminopeptidase-like"/>
</dbReference>
<dbReference type="Gene3D" id="3.90.230.10">
    <property type="entry name" value="Creatinase/methionine aminopeptidase superfamily"/>
    <property type="match status" value="1"/>
</dbReference>
<proteinExistence type="predicted"/>
<dbReference type="Pfam" id="PF00557">
    <property type="entry name" value="Peptidase_M24"/>
    <property type="match status" value="1"/>
</dbReference>
<dbReference type="PANTHER" id="PTHR46112">
    <property type="entry name" value="AMINOPEPTIDASE"/>
    <property type="match status" value="1"/>
</dbReference>
<evidence type="ECO:0000313" key="4">
    <source>
        <dbReference type="EMBL" id="CAB4827226.1"/>
    </source>
</evidence>
<dbReference type="Gene3D" id="3.40.350.10">
    <property type="entry name" value="Creatinase/prolidase N-terminal domain"/>
    <property type="match status" value="1"/>
</dbReference>
<dbReference type="PRINTS" id="PR00599">
    <property type="entry name" value="MAPEPTIDASE"/>
</dbReference>
<dbReference type="SUPFAM" id="SSF55920">
    <property type="entry name" value="Creatinase/aminopeptidase"/>
    <property type="match status" value="1"/>
</dbReference>
<organism evidence="4">
    <name type="scientific">freshwater metagenome</name>
    <dbReference type="NCBI Taxonomy" id="449393"/>
    <lineage>
        <taxon>unclassified sequences</taxon>
        <taxon>metagenomes</taxon>
        <taxon>ecological metagenomes</taxon>
    </lineage>
</organism>
<dbReference type="InterPro" id="IPR000994">
    <property type="entry name" value="Pept_M24"/>
</dbReference>
<dbReference type="CDD" id="cd01066">
    <property type="entry name" value="APP_MetAP"/>
    <property type="match status" value="1"/>
</dbReference>
<dbReference type="EMBL" id="CAFBOS010000046">
    <property type="protein sequence ID" value="CAB4990837.1"/>
    <property type="molecule type" value="Genomic_DNA"/>
</dbReference>
<evidence type="ECO:0000313" key="6">
    <source>
        <dbReference type="EMBL" id="CAB4990837.1"/>
    </source>
</evidence>
<evidence type="ECO:0000259" key="2">
    <source>
        <dbReference type="Pfam" id="PF01321"/>
    </source>
</evidence>
<evidence type="ECO:0000259" key="1">
    <source>
        <dbReference type="Pfam" id="PF00557"/>
    </source>
</evidence>
<dbReference type="InterPro" id="IPR000587">
    <property type="entry name" value="Creatinase_N"/>
</dbReference>